<evidence type="ECO:0000256" key="6">
    <source>
        <dbReference type="PIRNR" id="PIRNR000477"/>
    </source>
</evidence>
<evidence type="ECO:0000256" key="2">
    <source>
        <dbReference type="ARBA" id="ARBA00006751"/>
    </source>
</evidence>
<comment type="similarity">
    <text evidence="2 6">Belongs to the PNP/MTAP phosphorylase family.</text>
</comment>
<reference evidence="8 9" key="1">
    <citation type="submission" date="2019-01" db="EMBL/GenBank/DDBJ databases">
        <title>Whole Genome of Ornithobacterium rhinotracheale FARPER-174b.</title>
        <authorList>
            <person name="Tataje-Lavanda L.A."/>
            <person name="Montalvan A."/>
            <person name="Montesinos R."/>
            <person name="Zimic M."/>
            <person name="Fernandez-Sanchez M."/>
            <person name="Fernandez-Diaz M."/>
        </authorList>
    </citation>
    <scope>NUCLEOTIDE SEQUENCE [LARGE SCALE GENOMIC DNA]</scope>
    <source>
        <strain evidence="8 9">FARPER-174b</strain>
    </source>
</reference>
<dbReference type="EMBL" id="CP035107">
    <property type="protein sequence ID" value="QAR30923.1"/>
    <property type="molecule type" value="Genomic_DNA"/>
</dbReference>
<proteinExistence type="inferred from homology"/>
<organism evidence="8 9">
    <name type="scientific">Ornithobacterium rhinotracheale</name>
    <dbReference type="NCBI Taxonomy" id="28251"/>
    <lineage>
        <taxon>Bacteria</taxon>
        <taxon>Pseudomonadati</taxon>
        <taxon>Bacteroidota</taxon>
        <taxon>Flavobacteriia</taxon>
        <taxon>Flavobacteriales</taxon>
        <taxon>Weeksellaceae</taxon>
        <taxon>Ornithobacterium</taxon>
    </lineage>
</organism>
<dbReference type="PANTHER" id="PTHR11904:SF9">
    <property type="entry name" value="PURINE NUCLEOSIDE PHOSPHORYLASE-RELATED"/>
    <property type="match status" value="1"/>
</dbReference>
<comment type="function">
    <text evidence="6">The purine nucleoside phosphorylases catalyze the phosphorolytic breakdown of the N-glycosidic bond in the beta-(deoxy)ribonucleoside molecules, with the formation of the corresponding free purine bases and pentose-1-phosphate.</text>
</comment>
<dbReference type="Proteomes" id="UP000287701">
    <property type="component" value="Chromosome"/>
</dbReference>
<dbReference type="NCBIfam" id="TIGR01700">
    <property type="entry name" value="PNPH"/>
    <property type="match status" value="1"/>
</dbReference>
<dbReference type="OrthoDB" id="1523230at2"/>
<keyword evidence="5 6" id="KW-0808">Transferase</keyword>
<dbReference type="RefSeq" id="WP_128501388.1">
    <property type="nucleotide sequence ID" value="NZ_CP035107.1"/>
</dbReference>
<sequence>MYTKIQEAANYIKNKIGNEIPEFAIVLGSGLGALKDEIEPLVKIPYTEIPNFPQTTVKGHNGELIFGTLEGKKVLLMAGRFHYYEGYSMKEVTFPFRVFHLLGIKNLIVSNASGGVNPNFKVGDVMVIRDHINMFPEHPLRGQNMEEFGPRFPEMSKAYDYDFMTKFDEIAQRENIDLKKGVYVGLQGPTFETPAEYGMVRVLGGDAVGMSTVPEVIVARHQGMRVAALSVITDLGGPEISIPVSHEEVLNAANVAMPNVIKLVKSLVAEN</sequence>
<protein>
    <recommendedName>
        <fullName evidence="6">Purine nucleoside phosphorylase</fullName>
        <ecNumber evidence="6">2.4.2.1</ecNumber>
    </recommendedName>
    <alternativeName>
        <fullName evidence="6">Inosine-guanosine phosphorylase</fullName>
    </alternativeName>
</protein>
<keyword evidence="3" id="KW-0597">Phosphoprotein</keyword>
<dbReference type="CDD" id="cd09009">
    <property type="entry name" value="PNP-EcPNPII_like"/>
    <property type="match status" value="1"/>
</dbReference>
<dbReference type="NCBIfam" id="TIGR01697">
    <property type="entry name" value="PNPH-PUNA-XAPA"/>
    <property type="match status" value="1"/>
</dbReference>
<dbReference type="InterPro" id="IPR035994">
    <property type="entry name" value="Nucleoside_phosphorylase_sf"/>
</dbReference>
<dbReference type="NCBIfam" id="NF006054">
    <property type="entry name" value="PRK08202.1"/>
    <property type="match status" value="1"/>
</dbReference>
<dbReference type="Pfam" id="PF01048">
    <property type="entry name" value="PNP_UDP_1"/>
    <property type="match status" value="1"/>
</dbReference>
<evidence type="ECO:0000256" key="5">
    <source>
        <dbReference type="ARBA" id="ARBA00022679"/>
    </source>
</evidence>
<dbReference type="EC" id="2.4.2.1" evidence="6"/>
<name>A0A410JRY6_ORNRH</name>
<evidence type="ECO:0000256" key="1">
    <source>
        <dbReference type="ARBA" id="ARBA00005058"/>
    </source>
</evidence>
<dbReference type="InterPro" id="IPR011270">
    <property type="entry name" value="Pur_Nuc_Pase_Ino/Guo-sp"/>
</dbReference>
<dbReference type="GO" id="GO:0005737">
    <property type="term" value="C:cytoplasm"/>
    <property type="evidence" value="ECO:0007669"/>
    <property type="project" value="TreeGrafter"/>
</dbReference>
<evidence type="ECO:0000259" key="7">
    <source>
        <dbReference type="Pfam" id="PF01048"/>
    </source>
</evidence>
<dbReference type="PIRSF" id="PIRSF000477">
    <property type="entry name" value="PurNPase"/>
    <property type="match status" value="1"/>
</dbReference>
<dbReference type="Gene3D" id="3.40.50.1580">
    <property type="entry name" value="Nucleoside phosphorylase domain"/>
    <property type="match status" value="1"/>
</dbReference>
<dbReference type="GO" id="GO:0009116">
    <property type="term" value="P:nucleoside metabolic process"/>
    <property type="evidence" value="ECO:0007669"/>
    <property type="project" value="InterPro"/>
</dbReference>
<comment type="pathway">
    <text evidence="1 6">Purine metabolism; purine nucleoside salvage.</text>
</comment>
<evidence type="ECO:0000313" key="8">
    <source>
        <dbReference type="EMBL" id="QAR30923.1"/>
    </source>
</evidence>
<dbReference type="FunFam" id="3.40.50.1580:FF:000010">
    <property type="entry name" value="Purine nucleoside phosphorylase"/>
    <property type="match status" value="1"/>
</dbReference>
<keyword evidence="4 6" id="KW-0328">Glycosyltransferase</keyword>
<evidence type="ECO:0000313" key="9">
    <source>
        <dbReference type="Proteomes" id="UP000287701"/>
    </source>
</evidence>
<dbReference type="InterPro" id="IPR011268">
    <property type="entry name" value="Purine_phosphorylase"/>
</dbReference>
<dbReference type="GO" id="GO:0004731">
    <property type="term" value="F:purine-nucleoside phosphorylase activity"/>
    <property type="evidence" value="ECO:0007669"/>
    <property type="project" value="UniProtKB-EC"/>
</dbReference>
<evidence type="ECO:0000256" key="3">
    <source>
        <dbReference type="ARBA" id="ARBA00022553"/>
    </source>
</evidence>
<gene>
    <name evidence="8" type="ORF">EQP59_06035</name>
</gene>
<dbReference type="PANTHER" id="PTHR11904">
    <property type="entry name" value="METHYLTHIOADENOSINE/PURINE NUCLEOSIDE PHOSPHORYLASE"/>
    <property type="match status" value="1"/>
</dbReference>
<dbReference type="InterPro" id="IPR000845">
    <property type="entry name" value="Nucleoside_phosphorylase_d"/>
</dbReference>
<dbReference type="SUPFAM" id="SSF53167">
    <property type="entry name" value="Purine and uridine phosphorylases"/>
    <property type="match status" value="1"/>
</dbReference>
<dbReference type="UniPathway" id="UPA00606"/>
<dbReference type="AlphaFoldDB" id="A0A410JRY6"/>
<evidence type="ECO:0000256" key="4">
    <source>
        <dbReference type="ARBA" id="ARBA00022676"/>
    </source>
</evidence>
<feature type="domain" description="Nucleoside phosphorylase" evidence="7">
    <location>
        <begin position="23"/>
        <end position="268"/>
    </location>
</feature>
<accession>A0A410JRY6</accession>